<dbReference type="AlphaFoldDB" id="A0A200QCJ5"/>
<protein>
    <submittedName>
        <fullName evidence="1">Uncharacterized protein</fullName>
    </submittedName>
</protein>
<evidence type="ECO:0000313" key="1">
    <source>
        <dbReference type="EMBL" id="OVA08165.1"/>
    </source>
</evidence>
<proteinExistence type="predicted"/>
<reference evidence="1 2" key="1">
    <citation type="journal article" date="2017" name="Mol. Plant">
        <title>The Genome of Medicinal Plant Macleaya cordata Provides New Insights into Benzylisoquinoline Alkaloids Metabolism.</title>
        <authorList>
            <person name="Liu X."/>
            <person name="Liu Y."/>
            <person name="Huang P."/>
            <person name="Ma Y."/>
            <person name="Qing Z."/>
            <person name="Tang Q."/>
            <person name="Cao H."/>
            <person name="Cheng P."/>
            <person name="Zheng Y."/>
            <person name="Yuan Z."/>
            <person name="Zhou Y."/>
            <person name="Liu J."/>
            <person name="Tang Z."/>
            <person name="Zhuo Y."/>
            <person name="Zhang Y."/>
            <person name="Yu L."/>
            <person name="Huang J."/>
            <person name="Yang P."/>
            <person name="Peng Q."/>
            <person name="Zhang J."/>
            <person name="Jiang W."/>
            <person name="Zhang Z."/>
            <person name="Lin K."/>
            <person name="Ro D.K."/>
            <person name="Chen X."/>
            <person name="Xiong X."/>
            <person name="Shang Y."/>
            <person name="Huang S."/>
            <person name="Zeng J."/>
        </authorList>
    </citation>
    <scope>NUCLEOTIDE SEQUENCE [LARGE SCALE GENOMIC DNA]</scope>
    <source>
        <strain evidence="2">cv. BLH2017</strain>
        <tissue evidence="1">Root</tissue>
    </source>
</reference>
<gene>
    <name evidence="1" type="ORF">BVC80_1721g24</name>
</gene>
<name>A0A200QCJ5_MACCD</name>
<evidence type="ECO:0000313" key="2">
    <source>
        <dbReference type="Proteomes" id="UP000195402"/>
    </source>
</evidence>
<comment type="caution">
    <text evidence="1">The sequence shown here is derived from an EMBL/GenBank/DDBJ whole genome shotgun (WGS) entry which is preliminary data.</text>
</comment>
<dbReference type="InParanoid" id="A0A200QCJ5"/>
<accession>A0A200QCJ5</accession>
<organism evidence="1 2">
    <name type="scientific">Macleaya cordata</name>
    <name type="common">Five-seeded plume-poppy</name>
    <name type="synonym">Bocconia cordata</name>
    <dbReference type="NCBI Taxonomy" id="56857"/>
    <lineage>
        <taxon>Eukaryota</taxon>
        <taxon>Viridiplantae</taxon>
        <taxon>Streptophyta</taxon>
        <taxon>Embryophyta</taxon>
        <taxon>Tracheophyta</taxon>
        <taxon>Spermatophyta</taxon>
        <taxon>Magnoliopsida</taxon>
        <taxon>Ranunculales</taxon>
        <taxon>Papaveraceae</taxon>
        <taxon>Papaveroideae</taxon>
        <taxon>Macleaya</taxon>
    </lineage>
</organism>
<keyword evidence="2" id="KW-1185">Reference proteome</keyword>
<dbReference type="EMBL" id="MVGT01002357">
    <property type="protein sequence ID" value="OVA08165.1"/>
    <property type="molecule type" value="Genomic_DNA"/>
</dbReference>
<sequence>MGFLLGAVRSAPVSLGSFAHFRRGSSLCKSPVIAFPRSGLSPIRRIFQASLHSSRLQ</sequence>
<dbReference type="Proteomes" id="UP000195402">
    <property type="component" value="Unassembled WGS sequence"/>
</dbReference>